<dbReference type="FunFam" id="2.40.50.140:FF:000073">
    <property type="entry name" value="DNA-directed RNA polymerases I, II, and III subunit RPABC3"/>
    <property type="match status" value="1"/>
</dbReference>
<evidence type="ECO:0000313" key="4">
    <source>
        <dbReference type="EMBL" id="PRQ56161.1"/>
    </source>
</evidence>
<dbReference type="GO" id="GO:0005665">
    <property type="term" value="C:RNA polymerase II, core complex"/>
    <property type="evidence" value="ECO:0007669"/>
    <property type="project" value="UniProtKB-ARBA"/>
</dbReference>
<comment type="similarity">
    <text evidence="2">Belongs to the eukaryotic RPB8 RNA polymerase subunit family.</text>
</comment>
<dbReference type="Pfam" id="PF03870">
    <property type="entry name" value="RNA_pol_Rpb8"/>
    <property type="match status" value="1"/>
</dbReference>
<evidence type="ECO:0000256" key="2">
    <source>
        <dbReference type="ARBA" id="ARBA00008912"/>
    </source>
</evidence>
<dbReference type="AlphaFoldDB" id="A0A2P6SBV1"/>
<proteinExistence type="inferred from homology"/>
<dbReference type="SMART" id="SM00658">
    <property type="entry name" value="RPOL8c"/>
    <property type="match status" value="1"/>
</dbReference>
<accession>A0A2P6SBV1</accession>
<organism evidence="4 5">
    <name type="scientific">Rosa chinensis</name>
    <name type="common">China rose</name>
    <dbReference type="NCBI Taxonomy" id="74649"/>
    <lineage>
        <taxon>Eukaryota</taxon>
        <taxon>Viridiplantae</taxon>
        <taxon>Streptophyta</taxon>
        <taxon>Embryophyta</taxon>
        <taxon>Tracheophyta</taxon>
        <taxon>Spermatophyta</taxon>
        <taxon>Magnoliopsida</taxon>
        <taxon>eudicotyledons</taxon>
        <taxon>Gunneridae</taxon>
        <taxon>Pentapetalae</taxon>
        <taxon>rosids</taxon>
        <taxon>fabids</taxon>
        <taxon>Rosales</taxon>
        <taxon>Rosaceae</taxon>
        <taxon>Rosoideae</taxon>
        <taxon>Rosoideae incertae sedis</taxon>
        <taxon>Rosa</taxon>
    </lineage>
</organism>
<dbReference type="GO" id="GO:0003899">
    <property type="term" value="F:DNA-directed RNA polymerase activity"/>
    <property type="evidence" value="ECO:0007669"/>
    <property type="project" value="InterPro"/>
</dbReference>
<dbReference type="GO" id="GO:0005666">
    <property type="term" value="C:RNA polymerase III complex"/>
    <property type="evidence" value="ECO:0007669"/>
    <property type="project" value="TreeGrafter"/>
</dbReference>
<evidence type="ECO:0000256" key="1">
    <source>
        <dbReference type="ARBA" id="ARBA00004123"/>
    </source>
</evidence>
<gene>
    <name evidence="4" type="ORF">RchiOBHm_Chr1g0332731</name>
</gene>
<dbReference type="SUPFAM" id="SSF50249">
    <property type="entry name" value="Nucleic acid-binding proteins"/>
    <property type="match status" value="1"/>
</dbReference>
<dbReference type="Proteomes" id="UP000238479">
    <property type="component" value="Chromosome 1"/>
</dbReference>
<name>A0A2P6SBV1_ROSCH</name>
<dbReference type="PANTHER" id="PTHR10917:SF0">
    <property type="entry name" value="DNA-DIRECTED RNA POLYMERASES I, II, AND III SUBUNIT RPABC3"/>
    <property type="match status" value="1"/>
</dbReference>
<dbReference type="EMBL" id="PDCK01000039">
    <property type="protein sequence ID" value="PRQ56161.1"/>
    <property type="molecule type" value="Genomic_DNA"/>
</dbReference>
<evidence type="ECO:0000256" key="3">
    <source>
        <dbReference type="ARBA" id="ARBA00023242"/>
    </source>
</evidence>
<dbReference type="GO" id="GO:0006351">
    <property type="term" value="P:DNA-templated transcription"/>
    <property type="evidence" value="ECO:0007669"/>
    <property type="project" value="InterPro"/>
</dbReference>
<dbReference type="GO" id="GO:0005736">
    <property type="term" value="C:RNA polymerase I complex"/>
    <property type="evidence" value="ECO:0007669"/>
    <property type="project" value="TreeGrafter"/>
</dbReference>
<dbReference type="InterPro" id="IPR012340">
    <property type="entry name" value="NA-bd_OB-fold"/>
</dbReference>
<dbReference type="OrthoDB" id="20018at2759"/>
<comment type="subcellular location">
    <subcellularLocation>
        <location evidence="1">Nucleus</location>
    </subcellularLocation>
</comment>
<dbReference type="PANTHER" id="PTHR10917">
    <property type="entry name" value="DNA-DIRECTED RNA POLYMERASES I, II, AND III SUBUNIT RPABC3"/>
    <property type="match status" value="1"/>
</dbReference>
<dbReference type="GO" id="GO:0000419">
    <property type="term" value="C:RNA polymerase V complex"/>
    <property type="evidence" value="ECO:0007669"/>
    <property type="project" value="UniProtKB-ARBA"/>
</dbReference>
<dbReference type="Gramene" id="PRQ56161">
    <property type="protein sequence ID" value="PRQ56161"/>
    <property type="gene ID" value="RchiOBHm_Chr1g0332731"/>
</dbReference>
<dbReference type="Gene3D" id="2.40.50.140">
    <property type="entry name" value="Nucleic acid-binding proteins"/>
    <property type="match status" value="1"/>
</dbReference>
<protein>
    <submittedName>
        <fullName evidence="4">Putative RNA polymerase, Rpb8</fullName>
    </submittedName>
</protein>
<dbReference type="OMA" id="QIAMYAS"/>
<sequence length="179" mass="20288">MIVNSHKAIKGFGFLHLRPYFQSSLSLSLSLSLGMVVDRLFEDIFQVLRLNPDGKKFDKVARVEAKSEACEMFMHLDVNSEVYPIKEGEKFSMALTSTLNLDGTPDTGYFTPGNRKTLADEYEYVLQGKLYKISEGSKRDPKAEVNASFGGLLMMLKGESAQFKNFELDQRLFLLIRKL</sequence>
<reference evidence="4 5" key="1">
    <citation type="journal article" date="2018" name="Nat. Genet.">
        <title>The Rosa genome provides new insights in the design of modern roses.</title>
        <authorList>
            <person name="Bendahmane M."/>
        </authorList>
    </citation>
    <scope>NUCLEOTIDE SEQUENCE [LARGE SCALE GENOMIC DNA]</scope>
    <source>
        <strain evidence="5">cv. Old Blush</strain>
    </source>
</reference>
<evidence type="ECO:0000313" key="5">
    <source>
        <dbReference type="Proteomes" id="UP000238479"/>
    </source>
</evidence>
<dbReference type="InterPro" id="IPR005570">
    <property type="entry name" value="RPABC3"/>
</dbReference>
<keyword evidence="3" id="KW-0539">Nucleus</keyword>
<comment type="caution">
    <text evidence="4">The sequence shown here is derived from an EMBL/GenBank/DDBJ whole genome shotgun (WGS) entry which is preliminary data.</text>
</comment>
<keyword evidence="5" id="KW-1185">Reference proteome</keyword>
<dbReference type="STRING" id="74649.A0A2P6SBV1"/>